<keyword evidence="6" id="KW-1185">Reference proteome</keyword>
<evidence type="ECO:0000256" key="1">
    <source>
        <dbReference type="ARBA" id="ARBA00005495"/>
    </source>
</evidence>
<dbReference type="EMBL" id="WTYI01000001">
    <property type="protein sequence ID" value="MXO96055.1"/>
    <property type="molecule type" value="Genomic_DNA"/>
</dbReference>
<dbReference type="GO" id="GO:0046872">
    <property type="term" value="F:metal ion binding"/>
    <property type="evidence" value="ECO:0007669"/>
    <property type="project" value="UniProtKB-KW"/>
</dbReference>
<comment type="caution">
    <text evidence="5">The sequence shown here is derived from an EMBL/GenBank/DDBJ whole genome shotgun (WGS) entry which is preliminary data.</text>
</comment>
<protein>
    <submittedName>
        <fullName evidence="5">GFA family protein</fullName>
    </submittedName>
</protein>
<comment type="similarity">
    <text evidence="1">Belongs to the Gfa family.</text>
</comment>
<evidence type="ECO:0000313" key="5">
    <source>
        <dbReference type="EMBL" id="MXO96055.1"/>
    </source>
</evidence>
<dbReference type="InterPro" id="IPR011057">
    <property type="entry name" value="Mss4-like_sf"/>
</dbReference>
<dbReference type="PROSITE" id="PS51891">
    <property type="entry name" value="CENP_V_GFA"/>
    <property type="match status" value="1"/>
</dbReference>
<keyword evidence="2" id="KW-0479">Metal-binding</keyword>
<dbReference type="PANTHER" id="PTHR28620">
    <property type="entry name" value="CENTROMERE PROTEIN V"/>
    <property type="match status" value="1"/>
</dbReference>
<accession>A0A6I4TJE0</accession>
<dbReference type="GO" id="GO:0016846">
    <property type="term" value="F:carbon-sulfur lyase activity"/>
    <property type="evidence" value="ECO:0007669"/>
    <property type="project" value="InterPro"/>
</dbReference>
<dbReference type="InterPro" id="IPR052355">
    <property type="entry name" value="CENP-V-like"/>
</dbReference>
<dbReference type="InterPro" id="IPR006913">
    <property type="entry name" value="CENP-V/GFA"/>
</dbReference>
<evidence type="ECO:0000313" key="6">
    <source>
        <dbReference type="Proteomes" id="UP000432727"/>
    </source>
</evidence>
<organism evidence="5 6">
    <name type="scientific">Qipengyuania aquimaris</name>
    <dbReference type="NCBI Taxonomy" id="255984"/>
    <lineage>
        <taxon>Bacteria</taxon>
        <taxon>Pseudomonadati</taxon>
        <taxon>Pseudomonadota</taxon>
        <taxon>Alphaproteobacteria</taxon>
        <taxon>Sphingomonadales</taxon>
        <taxon>Erythrobacteraceae</taxon>
        <taxon>Qipengyuania</taxon>
    </lineage>
</organism>
<dbReference type="AlphaFoldDB" id="A0A6I4TJE0"/>
<keyword evidence="3" id="KW-0862">Zinc</keyword>
<dbReference type="OrthoDB" id="9805575at2"/>
<dbReference type="SUPFAM" id="SSF51316">
    <property type="entry name" value="Mss4-like"/>
    <property type="match status" value="1"/>
</dbReference>
<gene>
    <name evidence="5" type="ORF">GRI34_06420</name>
</gene>
<name>A0A6I4TJE0_9SPHN</name>
<dbReference type="PANTHER" id="PTHR28620:SF1">
    <property type="entry name" value="CENP-V_GFA DOMAIN-CONTAINING PROTEIN"/>
    <property type="match status" value="1"/>
</dbReference>
<feature type="domain" description="CENP-V/GFA" evidence="4">
    <location>
        <begin position="1"/>
        <end position="106"/>
    </location>
</feature>
<proteinExistence type="inferred from homology"/>
<evidence type="ECO:0000256" key="3">
    <source>
        <dbReference type="ARBA" id="ARBA00022833"/>
    </source>
</evidence>
<dbReference type="Pfam" id="PF04828">
    <property type="entry name" value="GFA"/>
    <property type="match status" value="1"/>
</dbReference>
<sequence length="118" mass="13294">MPAEPVIRRCNCTICAMKGVVMVDVPMDDCTITRGEEALTLYTFGSGQAQHRFCSKCGIHPFHQLRSEPDHYGLNLACIDGMTIYDLPEIPVFDGQNHPADSGDYNYVGVMRFERYED</sequence>
<evidence type="ECO:0000259" key="4">
    <source>
        <dbReference type="PROSITE" id="PS51891"/>
    </source>
</evidence>
<reference evidence="5 6" key="1">
    <citation type="submission" date="2019-12" db="EMBL/GenBank/DDBJ databases">
        <title>Genomic-based taxomic classification of the family Erythrobacteraceae.</title>
        <authorList>
            <person name="Xu L."/>
        </authorList>
    </citation>
    <scope>NUCLEOTIDE SEQUENCE [LARGE SCALE GENOMIC DNA]</scope>
    <source>
        <strain evidence="5 6">JCM 12189</strain>
    </source>
</reference>
<dbReference type="Gene3D" id="2.170.150.70">
    <property type="match status" value="1"/>
</dbReference>
<evidence type="ECO:0000256" key="2">
    <source>
        <dbReference type="ARBA" id="ARBA00022723"/>
    </source>
</evidence>
<dbReference type="Proteomes" id="UP000432727">
    <property type="component" value="Unassembled WGS sequence"/>
</dbReference>